<proteinExistence type="predicted"/>
<dbReference type="Proteomes" id="UP000018888">
    <property type="component" value="Unassembled WGS sequence"/>
</dbReference>
<dbReference type="VEuPathDB" id="FungiDB:RhiirFUN_019531"/>
<keyword evidence="1" id="KW-0175">Coiled coil</keyword>
<name>A0A2P4Q1C9_RHIID</name>
<comment type="caution">
    <text evidence="2">The sequence shown here is derived from an EMBL/GenBank/DDBJ whole genome shotgun (WGS) entry which is preliminary data.</text>
</comment>
<keyword evidence="3" id="KW-1185">Reference proteome</keyword>
<sequence length="564" mass="65833">MYDEKCLTKTCIYIIGNYPVAKHRPVLKFCSFALKIKMEYDFLSFVRYLVLTQSDGPIPILQKNFYIIEKGNFESFFPKKSYQQANDAAELIKQLNESQVAGILVDEKYHCLINEEFYRYRKQVIQQQYEEKNQVAGPIHHDNNANNEITNYQKIKELEEKCKGLEEKCKDLQFRNQKLESERQNLMKEVFKYQPALGDAKSFNPEKMQHGNNANYEIINHQRIKGLEEKCKGLEEKCKDLQFRNQKLEREWQKLKGHNDNLKKEASEYQSALGDATSFHLGNQDSDTASKLSKDIGNLHHNLEKFCELKKGIEIINDQKEIDNFLKNYDCSIKGAIKENKNLISGALERCIIEIIIKKAEEYFNHEENDKDNKEVDEQGDKRQQQNLEAKIVKTTDLLLEMINSFSTIRTGNDKISKSTSTKLRQQIYGILGNRGFSNTVLDESDGKEHPLVEKLRKEILDLMNRYRKIKDQEKLAKHEKMINDIIRQVVNIFFFRLKVQEPTAEWKWFPKDTEINTLTMDGPWDKDEYLSVDICAFPLIGSNLNSAEDAKMMFPAQIVANDP</sequence>
<protein>
    <submittedName>
        <fullName evidence="2">Uncharacterized protein</fullName>
    </submittedName>
</protein>
<dbReference type="AlphaFoldDB" id="A0A2P4Q1C9"/>
<evidence type="ECO:0000313" key="2">
    <source>
        <dbReference type="EMBL" id="POG71443.1"/>
    </source>
</evidence>
<organism evidence="2 3">
    <name type="scientific">Rhizophagus irregularis (strain DAOM 181602 / DAOM 197198 / MUCL 43194)</name>
    <name type="common">Arbuscular mycorrhizal fungus</name>
    <name type="synonym">Glomus intraradices</name>
    <dbReference type="NCBI Taxonomy" id="747089"/>
    <lineage>
        <taxon>Eukaryota</taxon>
        <taxon>Fungi</taxon>
        <taxon>Fungi incertae sedis</taxon>
        <taxon>Mucoromycota</taxon>
        <taxon>Glomeromycotina</taxon>
        <taxon>Glomeromycetes</taxon>
        <taxon>Glomerales</taxon>
        <taxon>Glomeraceae</taxon>
        <taxon>Rhizophagus</taxon>
    </lineage>
</organism>
<accession>A0A2P4Q1C9</accession>
<evidence type="ECO:0000256" key="1">
    <source>
        <dbReference type="SAM" id="Coils"/>
    </source>
</evidence>
<dbReference type="EMBL" id="AUPC02000108">
    <property type="protein sequence ID" value="POG71443.1"/>
    <property type="molecule type" value="Genomic_DNA"/>
</dbReference>
<reference evidence="2 3" key="2">
    <citation type="journal article" date="2018" name="New Phytol.">
        <title>High intraspecific genome diversity in the model arbuscular mycorrhizal symbiont Rhizophagus irregularis.</title>
        <authorList>
            <person name="Chen E.C.H."/>
            <person name="Morin E."/>
            <person name="Beaudet D."/>
            <person name="Noel J."/>
            <person name="Yildirir G."/>
            <person name="Ndikumana S."/>
            <person name="Charron P."/>
            <person name="St-Onge C."/>
            <person name="Giorgi J."/>
            <person name="Kruger M."/>
            <person name="Marton T."/>
            <person name="Ropars J."/>
            <person name="Grigoriev I.V."/>
            <person name="Hainaut M."/>
            <person name="Henrissat B."/>
            <person name="Roux C."/>
            <person name="Martin F."/>
            <person name="Corradi N."/>
        </authorList>
    </citation>
    <scope>NUCLEOTIDE SEQUENCE [LARGE SCALE GENOMIC DNA]</scope>
    <source>
        <strain evidence="2 3">DAOM 197198</strain>
    </source>
</reference>
<feature type="coiled-coil region" evidence="1">
    <location>
        <begin position="155"/>
        <end position="189"/>
    </location>
</feature>
<evidence type="ECO:0000313" key="3">
    <source>
        <dbReference type="Proteomes" id="UP000018888"/>
    </source>
</evidence>
<feature type="coiled-coil region" evidence="1">
    <location>
        <begin position="224"/>
        <end position="265"/>
    </location>
</feature>
<reference evidence="2 3" key="1">
    <citation type="journal article" date="2013" name="Proc. Natl. Acad. Sci. U.S.A.">
        <title>Genome of an arbuscular mycorrhizal fungus provides insight into the oldest plant symbiosis.</title>
        <authorList>
            <person name="Tisserant E."/>
            <person name="Malbreil M."/>
            <person name="Kuo A."/>
            <person name="Kohler A."/>
            <person name="Symeonidi A."/>
            <person name="Balestrini R."/>
            <person name="Charron P."/>
            <person name="Duensing N."/>
            <person name="Frei Dit Frey N."/>
            <person name="Gianinazzi-Pearson V."/>
            <person name="Gilbert L.B."/>
            <person name="Handa Y."/>
            <person name="Herr J.R."/>
            <person name="Hijri M."/>
            <person name="Koul R."/>
            <person name="Kawaguchi M."/>
            <person name="Krajinski F."/>
            <person name="Lammers P.J."/>
            <person name="Masclaux F.G."/>
            <person name="Murat C."/>
            <person name="Morin E."/>
            <person name="Ndikumana S."/>
            <person name="Pagni M."/>
            <person name="Petitpierre D."/>
            <person name="Requena N."/>
            <person name="Rosikiewicz P."/>
            <person name="Riley R."/>
            <person name="Saito K."/>
            <person name="San Clemente H."/>
            <person name="Shapiro H."/>
            <person name="van Tuinen D."/>
            <person name="Becard G."/>
            <person name="Bonfante P."/>
            <person name="Paszkowski U."/>
            <person name="Shachar-Hill Y.Y."/>
            <person name="Tuskan G.A."/>
            <person name="Young P.W."/>
            <person name="Sanders I.R."/>
            <person name="Henrissat B."/>
            <person name="Rensing S.A."/>
            <person name="Grigoriev I.V."/>
            <person name="Corradi N."/>
            <person name="Roux C."/>
            <person name="Martin F."/>
        </authorList>
    </citation>
    <scope>NUCLEOTIDE SEQUENCE [LARGE SCALE GENOMIC DNA]</scope>
    <source>
        <strain evidence="2 3">DAOM 197198</strain>
    </source>
</reference>
<gene>
    <name evidence="2" type="ORF">GLOIN_2v1478509</name>
</gene>